<evidence type="ECO:0000313" key="3">
    <source>
        <dbReference type="Proteomes" id="UP000317893"/>
    </source>
</evidence>
<sequence length="185" mass="20741">MGRLLYATLCSLDGYVADEQGDFSWCFPTPAAHQEVNDLLRPVTTNLYGRRMYDVMSAWEDMGRAEADDEIERDFARLWRASEKVVYSSTLEQVSTPRTRLERRFDPAAVREFVEASDGDVSVGGPTLAAAALTAGIVDEVSLFVVPVSVGDGLPVLPRGRRLDLRLLDEERLDERTVRLRYAAR</sequence>
<keyword evidence="3" id="KW-1185">Reference proteome</keyword>
<protein>
    <submittedName>
        <fullName evidence="2">Dihydrofolate reductase</fullName>
    </submittedName>
</protein>
<dbReference type="GO" id="GO:0009231">
    <property type="term" value="P:riboflavin biosynthetic process"/>
    <property type="evidence" value="ECO:0007669"/>
    <property type="project" value="InterPro"/>
</dbReference>
<accession>A0A542DYV3</accession>
<dbReference type="PANTHER" id="PTHR38011">
    <property type="entry name" value="DIHYDROFOLATE REDUCTASE FAMILY PROTEIN (AFU_ORTHOLOGUE AFUA_8G06820)"/>
    <property type="match status" value="1"/>
</dbReference>
<dbReference type="GO" id="GO:0008703">
    <property type="term" value="F:5-amino-6-(5-phosphoribosylamino)uracil reductase activity"/>
    <property type="evidence" value="ECO:0007669"/>
    <property type="project" value="InterPro"/>
</dbReference>
<dbReference type="Proteomes" id="UP000317893">
    <property type="component" value="Unassembled WGS sequence"/>
</dbReference>
<comment type="caution">
    <text evidence="2">The sequence shown here is derived from an EMBL/GenBank/DDBJ whole genome shotgun (WGS) entry which is preliminary data.</text>
</comment>
<reference evidence="2 3" key="1">
    <citation type="submission" date="2019-06" db="EMBL/GenBank/DDBJ databases">
        <title>Sequencing the genomes of 1000 actinobacteria strains.</title>
        <authorList>
            <person name="Klenk H.-P."/>
        </authorList>
    </citation>
    <scope>NUCLEOTIDE SEQUENCE [LARGE SCALE GENOMIC DNA]</scope>
    <source>
        <strain evidence="2 3">DSM 18607</strain>
    </source>
</reference>
<evidence type="ECO:0000313" key="2">
    <source>
        <dbReference type="EMBL" id="TQJ08226.1"/>
    </source>
</evidence>
<gene>
    <name evidence="2" type="ORF">FB458_1310</name>
</gene>
<evidence type="ECO:0000259" key="1">
    <source>
        <dbReference type="Pfam" id="PF01872"/>
    </source>
</evidence>
<dbReference type="InterPro" id="IPR050765">
    <property type="entry name" value="Riboflavin_Biosynth_HTPR"/>
</dbReference>
<dbReference type="AlphaFoldDB" id="A0A542DYV3"/>
<name>A0A542DYV3_9MICO</name>
<dbReference type="OrthoDB" id="7949219at2"/>
<dbReference type="Gene3D" id="3.40.430.10">
    <property type="entry name" value="Dihydrofolate Reductase, subunit A"/>
    <property type="match status" value="1"/>
</dbReference>
<dbReference type="InterPro" id="IPR024072">
    <property type="entry name" value="DHFR-like_dom_sf"/>
</dbReference>
<organism evidence="2 3">
    <name type="scientific">Lapillicoccus jejuensis</name>
    <dbReference type="NCBI Taxonomy" id="402171"/>
    <lineage>
        <taxon>Bacteria</taxon>
        <taxon>Bacillati</taxon>
        <taxon>Actinomycetota</taxon>
        <taxon>Actinomycetes</taxon>
        <taxon>Micrococcales</taxon>
        <taxon>Intrasporangiaceae</taxon>
        <taxon>Lapillicoccus</taxon>
    </lineage>
</organism>
<dbReference type="SUPFAM" id="SSF53597">
    <property type="entry name" value="Dihydrofolate reductase-like"/>
    <property type="match status" value="1"/>
</dbReference>
<proteinExistence type="predicted"/>
<dbReference type="EMBL" id="VFMN01000001">
    <property type="protein sequence ID" value="TQJ08226.1"/>
    <property type="molecule type" value="Genomic_DNA"/>
</dbReference>
<feature type="domain" description="Bacterial bifunctional deaminase-reductase C-terminal" evidence="1">
    <location>
        <begin position="6"/>
        <end position="176"/>
    </location>
</feature>
<dbReference type="Pfam" id="PF01872">
    <property type="entry name" value="RibD_C"/>
    <property type="match status" value="1"/>
</dbReference>
<dbReference type="PANTHER" id="PTHR38011:SF11">
    <property type="entry name" value="2,5-DIAMINO-6-RIBOSYLAMINO-4(3H)-PYRIMIDINONE 5'-PHOSPHATE REDUCTASE"/>
    <property type="match status" value="1"/>
</dbReference>
<dbReference type="InterPro" id="IPR002734">
    <property type="entry name" value="RibDG_C"/>
</dbReference>
<dbReference type="RefSeq" id="WP_141847765.1">
    <property type="nucleotide sequence ID" value="NZ_BAAAPR010000002.1"/>
</dbReference>